<protein>
    <submittedName>
        <fullName evidence="1">Uncharacterized protein</fullName>
    </submittedName>
</protein>
<accession>A0A0E9W1F2</accession>
<proteinExistence type="predicted"/>
<sequence>MQIQYELTVTTSFFQSTNSDWTLYVWSGPQTGPVQII</sequence>
<dbReference type="EMBL" id="GBXM01024363">
    <property type="protein sequence ID" value="JAH84214.1"/>
    <property type="molecule type" value="Transcribed_RNA"/>
</dbReference>
<reference evidence="1" key="1">
    <citation type="submission" date="2014-11" db="EMBL/GenBank/DDBJ databases">
        <authorList>
            <person name="Amaro Gonzalez C."/>
        </authorList>
    </citation>
    <scope>NUCLEOTIDE SEQUENCE</scope>
</reference>
<dbReference type="AlphaFoldDB" id="A0A0E9W1F2"/>
<reference evidence="1" key="2">
    <citation type="journal article" date="2015" name="Fish Shellfish Immunol.">
        <title>Early steps in the European eel (Anguilla anguilla)-Vibrio vulnificus interaction in the gills: Role of the RtxA13 toxin.</title>
        <authorList>
            <person name="Callol A."/>
            <person name="Pajuelo D."/>
            <person name="Ebbesson L."/>
            <person name="Teles M."/>
            <person name="MacKenzie S."/>
            <person name="Amaro C."/>
        </authorList>
    </citation>
    <scope>NUCLEOTIDE SEQUENCE</scope>
</reference>
<evidence type="ECO:0000313" key="1">
    <source>
        <dbReference type="EMBL" id="JAH84214.1"/>
    </source>
</evidence>
<organism evidence="1">
    <name type="scientific">Anguilla anguilla</name>
    <name type="common">European freshwater eel</name>
    <name type="synonym">Muraena anguilla</name>
    <dbReference type="NCBI Taxonomy" id="7936"/>
    <lineage>
        <taxon>Eukaryota</taxon>
        <taxon>Metazoa</taxon>
        <taxon>Chordata</taxon>
        <taxon>Craniata</taxon>
        <taxon>Vertebrata</taxon>
        <taxon>Euteleostomi</taxon>
        <taxon>Actinopterygii</taxon>
        <taxon>Neopterygii</taxon>
        <taxon>Teleostei</taxon>
        <taxon>Anguilliformes</taxon>
        <taxon>Anguillidae</taxon>
        <taxon>Anguilla</taxon>
    </lineage>
</organism>
<name>A0A0E9W1F2_ANGAN</name>